<dbReference type="Proteomes" id="UP000823775">
    <property type="component" value="Unassembled WGS sequence"/>
</dbReference>
<feature type="non-terminal residue" evidence="1">
    <location>
        <position position="85"/>
    </location>
</feature>
<keyword evidence="2" id="KW-1185">Reference proteome</keyword>
<accession>A0ABS8W3D9</accession>
<proteinExistence type="predicted"/>
<protein>
    <submittedName>
        <fullName evidence="1">Uncharacterized protein</fullName>
    </submittedName>
</protein>
<name>A0ABS8W3D9_DATST</name>
<organism evidence="1 2">
    <name type="scientific">Datura stramonium</name>
    <name type="common">Jimsonweed</name>
    <name type="synonym">Common thornapple</name>
    <dbReference type="NCBI Taxonomy" id="4076"/>
    <lineage>
        <taxon>Eukaryota</taxon>
        <taxon>Viridiplantae</taxon>
        <taxon>Streptophyta</taxon>
        <taxon>Embryophyta</taxon>
        <taxon>Tracheophyta</taxon>
        <taxon>Spermatophyta</taxon>
        <taxon>Magnoliopsida</taxon>
        <taxon>eudicotyledons</taxon>
        <taxon>Gunneridae</taxon>
        <taxon>Pentapetalae</taxon>
        <taxon>asterids</taxon>
        <taxon>lamiids</taxon>
        <taxon>Solanales</taxon>
        <taxon>Solanaceae</taxon>
        <taxon>Solanoideae</taxon>
        <taxon>Datureae</taxon>
        <taxon>Datura</taxon>
    </lineage>
</organism>
<reference evidence="1 2" key="1">
    <citation type="journal article" date="2021" name="BMC Genomics">
        <title>Datura genome reveals duplications of psychoactive alkaloid biosynthetic genes and high mutation rate following tissue culture.</title>
        <authorList>
            <person name="Rajewski A."/>
            <person name="Carter-House D."/>
            <person name="Stajich J."/>
            <person name="Litt A."/>
        </authorList>
    </citation>
    <scope>NUCLEOTIDE SEQUENCE [LARGE SCALE GENOMIC DNA]</scope>
    <source>
        <strain evidence="1">AR-01</strain>
    </source>
</reference>
<evidence type="ECO:0000313" key="1">
    <source>
        <dbReference type="EMBL" id="MCE2055995.1"/>
    </source>
</evidence>
<gene>
    <name evidence="1" type="ORF">HAX54_043902</name>
</gene>
<dbReference type="EMBL" id="JACEIK010006630">
    <property type="protein sequence ID" value="MCE2055995.1"/>
    <property type="molecule type" value="Genomic_DNA"/>
</dbReference>
<evidence type="ECO:0000313" key="2">
    <source>
        <dbReference type="Proteomes" id="UP000823775"/>
    </source>
</evidence>
<comment type="caution">
    <text evidence="1">The sequence shown here is derived from an EMBL/GenBank/DDBJ whole genome shotgun (WGS) entry which is preliminary data.</text>
</comment>
<feature type="non-terminal residue" evidence="1">
    <location>
        <position position="1"/>
    </location>
</feature>
<sequence>SGLRCSRFAVRALQSVVSDSTTDLITEKGSYGSRCDGFAICIWSSAVGAMTLKLQRNALHKLGEMSGAPRQRCLDLEKFDEHLGE</sequence>